<protein>
    <submittedName>
        <fullName evidence="1">Glutaredoxin family protein</fullName>
    </submittedName>
</protein>
<sequence length="85" mass="9424">MIGKKKKLVLYTTLGCSLCEKAKLEIWPAIENHGLALQEVDIAEDPELFTAFGTRIPVVGLGDKRDVLGWPFTAQELGDWIGVRL</sequence>
<dbReference type="Pfam" id="PF05768">
    <property type="entry name" value="Glrx-like"/>
    <property type="match status" value="1"/>
</dbReference>
<dbReference type="InterPro" id="IPR036249">
    <property type="entry name" value="Thioredoxin-like_sf"/>
</dbReference>
<dbReference type="RefSeq" id="WP_285764768.1">
    <property type="nucleotide sequence ID" value="NZ_BSYJ01000005.1"/>
</dbReference>
<dbReference type="EMBL" id="BSYJ01000005">
    <property type="protein sequence ID" value="GMG88156.1"/>
    <property type="molecule type" value="Genomic_DNA"/>
</dbReference>
<evidence type="ECO:0000313" key="1">
    <source>
        <dbReference type="EMBL" id="GMG88156.1"/>
    </source>
</evidence>
<dbReference type="PANTHER" id="PTHR33558">
    <property type="entry name" value="GLUTAREDOXIN-LIKE PROTEIN C5ORF63 HOMOLOG"/>
    <property type="match status" value="1"/>
</dbReference>
<comment type="caution">
    <text evidence="1">The sequence shown here is derived from an EMBL/GenBank/DDBJ whole genome shotgun (WGS) entry which is preliminary data.</text>
</comment>
<dbReference type="PANTHER" id="PTHR33558:SF1">
    <property type="entry name" value="GLUTAREDOXIN-LIKE PROTEIN C5ORF63 HOMOLOG"/>
    <property type="match status" value="1"/>
</dbReference>
<dbReference type="Gene3D" id="3.40.30.10">
    <property type="entry name" value="Glutaredoxin"/>
    <property type="match status" value="1"/>
</dbReference>
<organism evidence="1 2">
    <name type="scientific">Biformimicrobium ophioploci</name>
    <dbReference type="NCBI Taxonomy" id="3036711"/>
    <lineage>
        <taxon>Bacteria</taxon>
        <taxon>Pseudomonadati</taxon>
        <taxon>Pseudomonadota</taxon>
        <taxon>Gammaproteobacteria</taxon>
        <taxon>Cellvibrionales</taxon>
        <taxon>Microbulbiferaceae</taxon>
        <taxon>Biformimicrobium</taxon>
    </lineage>
</organism>
<evidence type="ECO:0000313" key="2">
    <source>
        <dbReference type="Proteomes" id="UP001224392"/>
    </source>
</evidence>
<reference evidence="1 2" key="1">
    <citation type="submission" date="2023-04" db="EMBL/GenBank/DDBJ databases">
        <title>Marinobulbifer ophiurae gen. nov., sp. Nov., isolate from tissue of brittle star Ophioplocus japonicus.</title>
        <authorList>
            <person name="Kawano K."/>
            <person name="Sawayama S."/>
            <person name="Nakagawa S."/>
        </authorList>
    </citation>
    <scope>NUCLEOTIDE SEQUENCE [LARGE SCALE GENOMIC DNA]</scope>
    <source>
        <strain evidence="1 2">NKW57</strain>
    </source>
</reference>
<dbReference type="Proteomes" id="UP001224392">
    <property type="component" value="Unassembled WGS sequence"/>
</dbReference>
<proteinExistence type="predicted"/>
<gene>
    <name evidence="1" type="ORF">MNKW57_24770</name>
</gene>
<keyword evidence="2" id="KW-1185">Reference proteome</keyword>
<accession>A0ABQ6M1I5</accession>
<dbReference type="InterPro" id="IPR008554">
    <property type="entry name" value="Glutaredoxin-like"/>
</dbReference>
<dbReference type="SUPFAM" id="SSF52833">
    <property type="entry name" value="Thioredoxin-like"/>
    <property type="match status" value="1"/>
</dbReference>
<dbReference type="InterPro" id="IPR052565">
    <property type="entry name" value="Glutaredoxin-like_YDR286C"/>
</dbReference>
<name>A0ABQ6M1I5_9GAMM</name>